<comment type="caution">
    <text evidence="1">The sequence shown here is derived from an EMBL/GenBank/DDBJ whole genome shotgun (WGS) entry which is preliminary data.</text>
</comment>
<name>A0AAD2CJ65_9STRA</name>
<sequence length="114" mass="13299">MAAARIAWRNYIRDVLNFFQDEAQETVIEQGFSSPAFFARSTRKNIDSLVKQINRTVIDPGNDPDTTFSINQAQKIMLYDLCDYCRFIIWWIANMIQLLGHKQIWQKSIAIIPT</sequence>
<gene>
    <name evidence="1" type="ORF">CYCCA115_LOCUS4668</name>
</gene>
<organism evidence="1 2">
    <name type="scientific">Cylindrotheca closterium</name>
    <dbReference type="NCBI Taxonomy" id="2856"/>
    <lineage>
        <taxon>Eukaryota</taxon>
        <taxon>Sar</taxon>
        <taxon>Stramenopiles</taxon>
        <taxon>Ochrophyta</taxon>
        <taxon>Bacillariophyta</taxon>
        <taxon>Bacillariophyceae</taxon>
        <taxon>Bacillariophycidae</taxon>
        <taxon>Bacillariales</taxon>
        <taxon>Bacillariaceae</taxon>
        <taxon>Cylindrotheca</taxon>
    </lineage>
</organism>
<reference evidence="1" key="1">
    <citation type="submission" date="2023-08" db="EMBL/GenBank/DDBJ databases">
        <authorList>
            <person name="Audoor S."/>
            <person name="Bilcke G."/>
        </authorList>
    </citation>
    <scope>NUCLEOTIDE SEQUENCE</scope>
</reference>
<dbReference type="EMBL" id="CAKOGP040000448">
    <property type="protein sequence ID" value="CAJ1935333.1"/>
    <property type="molecule type" value="Genomic_DNA"/>
</dbReference>
<keyword evidence="2" id="KW-1185">Reference proteome</keyword>
<dbReference type="AlphaFoldDB" id="A0AAD2CJ65"/>
<evidence type="ECO:0000313" key="1">
    <source>
        <dbReference type="EMBL" id="CAJ1935333.1"/>
    </source>
</evidence>
<protein>
    <submittedName>
        <fullName evidence="1">Uncharacterized protein</fullName>
    </submittedName>
</protein>
<proteinExistence type="predicted"/>
<dbReference type="Proteomes" id="UP001295423">
    <property type="component" value="Unassembled WGS sequence"/>
</dbReference>
<accession>A0AAD2CJ65</accession>
<evidence type="ECO:0000313" key="2">
    <source>
        <dbReference type="Proteomes" id="UP001295423"/>
    </source>
</evidence>